<dbReference type="Pfam" id="PF00691">
    <property type="entry name" value="OmpA"/>
    <property type="match status" value="1"/>
</dbReference>
<reference evidence="7" key="1">
    <citation type="journal article" date="2019" name="Int. J. Syst. Evol. Microbiol.">
        <title>The Global Catalogue of Microorganisms (GCM) 10K type strain sequencing project: providing services to taxonomists for standard genome sequencing and annotation.</title>
        <authorList>
            <consortium name="The Broad Institute Genomics Platform"/>
            <consortium name="The Broad Institute Genome Sequencing Center for Infectious Disease"/>
            <person name="Wu L."/>
            <person name="Ma J."/>
        </authorList>
    </citation>
    <scope>NUCLEOTIDE SEQUENCE [LARGE SCALE GENOMIC DNA]</scope>
    <source>
        <strain evidence="7">JCM 17337</strain>
    </source>
</reference>
<dbReference type="InterPro" id="IPR006664">
    <property type="entry name" value="OMP_bac"/>
</dbReference>
<sequence length="952" mass="109150">MAKGIKKIEWTGEGKIVSSLSVPDQRTVIQADQFVYFKISEWYNDTNPDDKKRNVLWHFQTNNPRESVLKTTKKGEDTYGIKLPKNLCGPFLYYLQVNLPSLEYSKSAGLLISGWCEPRIISSAWATETKGTDVRLSHYFCYGHPVYLHLKTEGLNGCNNLIIEVHRRVKGGQKVEDDELIKVYTKVPVINGEINVILNDTSNWNIKHKNEIEDFYIKVKNPEAKEYIKDYNNDVYHARYLRIKNKTEFILPKIDTGNNKAKVGKSKKYEKNPGSCKFAKIRIGYNEDDDLIFDEGKFIRRANPDDKFDILEKIHYDFDKWEIRNDAKPILDKVAVYLKEPPLLPVELGAHTDNRGTDEYNLELSVKRADSVVKYLISQGVDKNLISAKGYGKTKLIHQGENISEELHQENRRTTLRFKLFENDAQTLVHDLIVPSYKKPGDIKISIEDFSRKACHKTKDHTNQLISRDSYNKKESHDLIEKKGANNVNVKLHSRTPTTPKISDSLSFGKTYKNIYHYYLNSCAYYSLNTNPTLAINAYPDIVWIGHFQYNYTHHEDQHEPAKAPYYFHNKKLELKNGIKEEINEISNSLIDKILAFFPAYWLTEKIFLGYVRGSALIYDVGLHAIYDRELEKREQPLNLKGTELDFIKTDSTTRRIAALIIYEMVAVGIIIDLLMIYLTEGGSAKGKILKITSKANEVSKYVKEVGAKLVPSSIAINTGMYYKLMQDRRMALILEANIKADPLVAINFERKFNLKSLLYDEGHKHETNKDKKEANEAISEILAKIGNNDVTFTLTIVGEINLEQNVLYNVLTEQYSLKDKFSELVQNNTTAYSKRIKGTVSFETDLERELFKFTPIETKVTAHIKLDLACEAILITKFGYDKKGGQGLFMEKKMKFSGLKGTFQANGRVKPKNKKPIGYSANEGKPIDFTVLEGHTISLGIIYLFNNTKPQ</sequence>
<comment type="subcellular location">
    <subcellularLocation>
        <location evidence="1">Cell outer membrane</location>
    </subcellularLocation>
</comment>
<keyword evidence="2 4" id="KW-0472">Membrane</keyword>
<evidence type="ECO:0000256" key="3">
    <source>
        <dbReference type="ARBA" id="ARBA00023237"/>
    </source>
</evidence>
<evidence type="ECO:0000313" key="7">
    <source>
        <dbReference type="Proteomes" id="UP001500748"/>
    </source>
</evidence>
<dbReference type="PRINTS" id="PR01021">
    <property type="entry name" value="OMPADOMAIN"/>
</dbReference>
<gene>
    <name evidence="6" type="ORF">GCM10022423_12400</name>
</gene>
<dbReference type="CDD" id="cd07185">
    <property type="entry name" value="OmpA_C-like"/>
    <property type="match status" value="1"/>
</dbReference>
<proteinExistence type="predicted"/>
<dbReference type="InterPro" id="IPR050330">
    <property type="entry name" value="Bact_OuterMem_StrucFunc"/>
</dbReference>
<evidence type="ECO:0000256" key="1">
    <source>
        <dbReference type="ARBA" id="ARBA00004442"/>
    </source>
</evidence>
<keyword evidence="3" id="KW-0998">Cell outer membrane</keyword>
<evidence type="ECO:0000313" key="6">
    <source>
        <dbReference type="EMBL" id="GAA3762385.1"/>
    </source>
</evidence>
<accession>A0ABP7GF90</accession>
<dbReference type="EMBL" id="BAABDU010000003">
    <property type="protein sequence ID" value="GAA3762385.1"/>
    <property type="molecule type" value="Genomic_DNA"/>
</dbReference>
<organism evidence="6 7">
    <name type="scientific">Flavobacterium ginsengiterrae</name>
    <dbReference type="NCBI Taxonomy" id="871695"/>
    <lineage>
        <taxon>Bacteria</taxon>
        <taxon>Pseudomonadati</taxon>
        <taxon>Bacteroidota</taxon>
        <taxon>Flavobacteriia</taxon>
        <taxon>Flavobacteriales</taxon>
        <taxon>Flavobacteriaceae</taxon>
        <taxon>Flavobacterium</taxon>
    </lineage>
</organism>
<evidence type="ECO:0000259" key="5">
    <source>
        <dbReference type="PROSITE" id="PS51123"/>
    </source>
</evidence>
<dbReference type="SUPFAM" id="SSF103088">
    <property type="entry name" value="OmpA-like"/>
    <property type="match status" value="1"/>
</dbReference>
<dbReference type="PROSITE" id="PS51123">
    <property type="entry name" value="OMPA_2"/>
    <property type="match status" value="1"/>
</dbReference>
<dbReference type="InterPro" id="IPR006665">
    <property type="entry name" value="OmpA-like"/>
</dbReference>
<dbReference type="Gene3D" id="3.30.1330.60">
    <property type="entry name" value="OmpA-like domain"/>
    <property type="match status" value="1"/>
</dbReference>
<dbReference type="InterPro" id="IPR036737">
    <property type="entry name" value="OmpA-like_sf"/>
</dbReference>
<dbReference type="PANTHER" id="PTHR30329:SF21">
    <property type="entry name" value="LIPOPROTEIN YIAD-RELATED"/>
    <property type="match status" value="1"/>
</dbReference>
<evidence type="ECO:0000256" key="4">
    <source>
        <dbReference type="PROSITE-ProRule" id="PRU00473"/>
    </source>
</evidence>
<dbReference type="Proteomes" id="UP001500748">
    <property type="component" value="Unassembled WGS sequence"/>
</dbReference>
<name>A0ABP7GF90_9FLAO</name>
<feature type="domain" description="OmpA-like" evidence="5">
    <location>
        <begin position="303"/>
        <end position="422"/>
    </location>
</feature>
<keyword evidence="7" id="KW-1185">Reference proteome</keyword>
<evidence type="ECO:0000256" key="2">
    <source>
        <dbReference type="ARBA" id="ARBA00023136"/>
    </source>
</evidence>
<dbReference type="RefSeq" id="WP_345141727.1">
    <property type="nucleotide sequence ID" value="NZ_BAABDU010000003.1"/>
</dbReference>
<dbReference type="PANTHER" id="PTHR30329">
    <property type="entry name" value="STATOR ELEMENT OF FLAGELLAR MOTOR COMPLEX"/>
    <property type="match status" value="1"/>
</dbReference>
<protein>
    <recommendedName>
        <fullName evidence="5">OmpA-like domain-containing protein</fullName>
    </recommendedName>
</protein>
<comment type="caution">
    <text evidence="6">The sequence shown here is derived from an EMBL/GenBank/DDBJ whole genome shotgun (WGS) entry which is preliminary data.</text>
</comment>